<dbReference type="Gene3D" id="1.10.10.10">
    <property type="entry name" value="Winged helix-like DNA-binding domain superfamily/Winged helix DNA-binding domain"/>
    <property type="match status" value="1"/>
</dbReference>
<feature type="domain" description="S1 motif" evidence="2">
    <location>
        <begin position="135"/>
        <end position="197"/>
    </location>
</feature>
<reference evidence="3 4" key="1">
    <citation type="submission" date="2018-04" db="EMBL/GenBank/DDBJ databases">
        <title>Novel Campyloabacter and Helicobacter Species and Strains.</title>
        <authorList>
            <person name="Mannion A.J."/>
            <person name="Shen Z."/>
            <person name="Fox J.G."/>
        </authorList>
    </citation>
    <scope>NUCLEOTIDE SEQUENCE [LARGE SCALE GENOMIC DNA]</scope>
    <source>
        <strain evidence="3 4">ATCC 700242</strain>
    </source>
</reference>
<dbReference type="Pfam" id="PF13509">
    <property type="entry name" value="S1_2"/>
    <property type="match status" value="1"/>
</dbReference>
<accession>A0A3D8IY98</accession>
<dbReference type="Pfam" id="PF17783">
    <property type="entry name" value="WHD_CvfB"/>
    <property type="match status" value="1"/>
</dbReference>
<feature type="domain" description="S1 motif" evidence="2">
    <location>
        <begin position="64"/>
        <end position="124"/>
    </location>
</feature>
<evidence type="ECO:0000259" key="2">
    <source>
        <dbReference type="SMART" id="SM00316"/>
    </source>
</evidence>
<name>A0A3D8IY98_9HELI</name>
<dbReference type="InterPro" id="IPR039566">
    <property type="entry name" value="CvfB_S1_st"/>
</dbReference>
<protein>
    <recommendedName>
        <fullName evidence="2">S1 motif domain-containing protein</fullName>
    </recommendedName>
</protein>
<proteinExistence type="inferred from homology"/>
<evidence type="ECO:0000256" key="1">
    <source>
        <dbReference type="PIRNR" id="PIRNR012524"/>
    </source>
</evidence>
<comment type="caution">
    <text evidence="3">The sequence shown here is derived from an EMBL/GenBank/DDBJ whole genome shotgun (WGS) entry which is preliminary data.</text>
</comment>
<dbReference type="PIRSF" id="PIRSF012524">
    <property type="entry name" value="YitL_S1"/>
    <property type="match status" value="1"/>
</dbReference>
<dbReference type="PANTHER" id="PTHR37296">
    <property type="entry name" value="CONSERVED VIRULENCE FACTOR B"/>
    <property type="match status" value="1"/>
</dbReference>
<dbReference type="InterPro" id="IPR040764">
    <property type="entry name" value="CvfB_WH"/>
</dbReference>
<dbReference type="EMBL" id="NXLU01000001">
    <property type="protein sequence ID" value="RDU69966.1"/>
    <property type="molecule type" value="Genomic_DNA"/>
</dbReference>
<dbReference type="InterPro" id="IPR012340">
    <property type="entry name" value="NA-bd_OB-fold"/>
</dbReference>
<organism evidence="3 4">
    <name type="scientific">Helicobacter cholecystus</name>
    <dbReference type="NCBI Taxonomy" id="45498"/>
    <lineage>
        <taxon>Bacteria</taxon>
        <taxon>Pseudomonadati</taxon>
        <taxon>Campylobacterota</taxon>
        <taxon>Epsilonproteobacteria</taxon>
        <taxon>Campylobacterales</taxon>
        <taxon>Helicobacteraceae</taxon>
        <taxon>Helicobacter</taxon>
    </lineage>
</organism>
<gene>
    <name evidence="3" type="ORF">CQA62_00710</name>
</gene>
<evidence type="ECO:0000313" key="4">
    <source>
        <dbReference type="Proteomes" id="UP000257067"/>
    </source>
</evidence>
<sequence>MVGSYVNLEVRKILPFGAILGEKEILLPKKYMPQDCQIGDTLEVFVYTDSEDRIIATTLKPYGVLDEIVALEIVDIVNNGVYLDLGIAKDIFMPHQFPYSLKRGEKRVVKIQKDKEGRLIANPILKFIPCRDKSKLRTKSFAKVYRKTPLGFECVVEEKYQGMLYDNELFSVLSIAQEVEVVIKNIRPDGKLDLKLVQEDEVQSLLKTLRANANTLKLTKDSDPQEIYKIAKMSKKAFKRALVKLADRINQSQEGITLLR</sequence>
<dbReference type="RefSeq" id="WP_104723716.1">
    <property type="nucleotide sequence ID" value="NZ_FZNE01000002.1"/>
</dbReference>
<dbReference type="Gene3D" id="2.40.50.140">
    <property type="entry name" value="Nucleic acid-binding proteins"/>
    <property type="match status" value="2"/>
</dbReference>
<dbReference type="SMART" id="SM00316">
    <property type="entry name" value="S1"/>
    <property type="match status" value="3"/>
</dbReference>
<feature type="domain" description="S1 motif" evidence="2">
    <location>
        <begin position="1"/>
        <end position="59"/>
    </location>
</feature>
<dbReference type="Proteomes" id="UP000257067">
    <property type="component" value="Unassembled WGS sequence"/>
</dbReference>
<dbReference type="AlphaFoldDB" id="A0A3D8IY98"/>
<comment type="similarity">
    <text evidence="1">Belongs to the CvfB family.</text>
</comment>
<dbReference type="OrthoDB" id="9801597at2"/>
<dbReference type="PANTHER" id="PTHR37296:SF1">
    <property type="entry name" value="CONSERVED VIRULENCE FACTOR B"/>
    <property type="match status" value="1"/>
</dbReference>
<dbReference type="InterPro" id="IPR003029">
    <property type="entry name" value="S1_domain"/>
</dbReference>
<evidence type="ECO:0000313" key="3">
    <source>
        <dbReference type="EMBL" id="RDU69966.1"/>
    </source>
</evidence>
<dbReference type="InterPro" id="IPR014464">
    <property type="entry name" value="CvfB_fam"/>
</dbReference>
<dbReference type="InterPro" id="IPR036388">
    <property type="entry name" value="WH-like_DNA-bd_sf"/>
</dbReference>
<dbReference type="GO" id="GO:0003676">
    <property type="term" value="F:nucleic acid binding"/>
    <property type="evidence" value="ECO:0007669"/>
    <property type="project" value="InterPro"/>
</dbReference>
<keyword evidence="4" id="KW-1185">Reference proteome</keyword>